<keyword evidence="11 14" id="KW-0460">Magnesium</keyword>
<dbReference type="GO" id="GO:0000287">
    <property type="term" value="F:magnesium ion binding"/>
    <property type="evidence" value="ECO:0007669"/>
    <property type="project" value="InterPro"/>
</dbReference>
<evidence type="ECO:0000313" key="18">
    <source>
        <dbReference type="Proteomes" id="UP000507470"/>
    </source>
</evidence>
<evidence type="ECO:0000256" key="4">
    <source>
        <dbReference type="ARBA" id="ARBA00008663"/>
    </source>
</evidence>
<keyword evidence="7" id="KW-0479">Metal-binding</keyword>
<comment type="pathway">
    <text evidence="3 14">Carbohydrate degradation; glycolysis; pyruvate from D-glyceraldehyde 3-phosphate: step 5/5.</text>
</comment>
<evidence type="ECO:0000256" key="8">
    <source>
        <dbReference type="ARBA" id="ARBA00022741"/>
    </source>
</evidence>
<protein>
    <recommendedName>
        <fullName evidence="5 14">Pyruvate kinase</fullName>
        <ecNumber evidence="5 14">2.7.1.40</ecNumber>
    </recommendedName>
</protein>
<evidence type="ECO:0000256" key="3">
    <source>
        <dbReference type="ARBA" id="ARBA00004997"/>
    </source>
</evidence>
<dbReference type="Gene3D" id="3.40.1380.20">
    <property type="entry name" value="Pyruvate kinase, C-terminal domain"/>
    <property type="match status" value="1"/>
</dbReference>
<dbReference type="NCBIfam" id="TIGR01064">
    <property type="entry name" value="pyruv_kin"/>
    <property type="match status" value="1"/>
</dbReference>
<proteinExistence type="inferred from homology"/>
<evidence type="ECO:0000259" key="16">
    <source>
        <dbReference type="Pfam" id="PF02887"/>
    </source>
</evidence>
<dbReference type="GO" id="GO:0004743">
    <property type="term" value="F:pyruvate kinase activity"/>
    <property type="evidence" value="ECO:0007669"/>
    <property type="project" value="UniProtKB-EC"/>
</dbReference>
<keyword evidence="13" id="KW-0670">Pyruvate</keyword>
<reference evidence="17 18" key="1">
    <citation type="submission" date="2020-06" db="EMBL/GenBank/DDBJ databases">
        <authorList>
            <person name="Li R."/>
            <person name="Bekaert M."/>
        </authorList>
    </citation>
    <scope>NUCLEOTIDE SEQUENCE [LARGE SCALE GENOMIC DNA]</scope>
    <source>
        <strain evidence="18">wild</strain>
    </source>
</reference>
<keyword evidence="10" id="KW-0067">ATP-binding</keyword>
<dbReference type="SUPFAM" id="SSF50800">
    <property type="entry name" value="PK beta-barrel domain-like"/>
    <property type="match status" value="1"/>
</dbReference>
<dbReference type="FunFam" id="3.20.20.60:FF:000025">
    <property type="entry name" value="Pyruvate kinase"/>
    <property type="match status" value="1"/>
</dbReference>
<dbReference type="InterPro" id="IPR015793">
    <property type="entry name" value="Pyrv_Knase_brl"/>
</dbReference>
<evidence type="ECO:0000256" key="1">
    <source>
        <dbReference type="ARBA" id="ARBA00001946"/>
    </source>
</evidence>
<sequence>MLKIHETHPVWKTLPPLTFEVKKANIKARLLTGTYLLQEHVQRFTRNTEEQKCQLCQIKKEDIVHFILRCPALNEKRQKVLPELKQQIVNSLGQNKWHEHFMGNKELLVQTIIDCTQLEMNILNINQESAIEIEKISRKLCYHLHVTRTLLHQRLVVTGQNVAKDPGCKTVSLQEVGLGQELKMKKGDKMRFTSNPTYRDCGTPENMFLEIGEAIDRVQIGNQVIIEDGPLSFKVVAKGKDYVDCEVEEPGELGGRMLWTVPRLILKEPKLSDKDKQELDFALENHVDMIFASFVYDPALVHEIREYLGERAKTMKIVSKIENYEGIKRYDEILDVSDGIMVARGNLGIDISPEKVFIAQKMMISRANNVGKPVICATQMLASMIQNPRPTRAEVADVANAIIDGADCVMLSRETARGKNPLKSLQTICNVSREAEQALYRDQLFRDLRVMVESEPTDATHTAALSAVEAAMKCHARAIVVITATGRSAALIAKYRPPCVIIAITRFPHTARSLHLHRGVLPILYQAERTAEWINDVDNRINNGLMIAKELRYIDSGDICVLVTGWKAGTGRTNTVRIITCPTSESPQMYVRIHGSMSEELLDLDVTDHPIHR</sequence>
<comment type="cofactor">
    <cofactor evidence="2">
        <name>K(+)</name>
        <dbReference type="ChEBI" id="CHEBI:29103"/>
    </cofactor>
</comment>
<accession>A0A6J8DV16</accession>
<dbReference type="GO" id="GO:0030955">
    <property type="term" value="F:potassium ion binding"/>
    <property type="evidence" value="ECO:0007669"/>
    <property type="project" value="InterPro"/>
</dbReference>
<evidence type="ECO:0000256" key="13">
    <source>
        <dbReference type="ARBA" id="ARBA00023317"/>
    </source>
</evidence>
<feature type="domain" description="Pyruvate kinase C-terminal" evidence="16">
    <location>
        <begin position="462"/>
        <end position="579"/>
    </location>
</feature>
<dbReference type="InterPro" id="IPR001697">
    <property type="entry name" value="Pyr_Knase"/>
</dbReference>
<dbReference type="Pfam" id="PF02887">
    <property type="entry name" value="PK_C"/>
    <property type="match status" value="1"/>
</dbReference>
<evidence type="ECO:0000256" key="5">
    <source>
        <dbReference type="ARBA" id="ARBA00012142"/>
    </source>
</evidence>
<dbReference type="InterPro" id="IPR015806">
    <property type="entry name" value="Pyrv_Knase_insert_dom_sf"/>
</dbReference>
<dbReference type="PRINTS" id="PR01050">
    <property type="entry name" value="PYRUVTKNASE"/>
</dbReference>
<name>A0A6J8DV16_MYTCO</name>
<evidence type="ECO:0000259" key="15">
    <source>
        <dbReference type="Pfam" id="PF00224"/>
    </source>
</evidence>
<dbReference type="Pfam" id="PF00224">
    <property type="entry name" value="PK"/>
    <property type="match status" value="1"/>
</dbReference>
<dbReference type="EC" id="2.7.1.40" evidence="5 14"/>
<dbReference type="GO" id="GO:0005524">
    <property type="term" value="F:ATP binding"/>
    <property type="evidence" value="ECO:0007669"/>
    <property type="project" value="UniProtKB-KW"/>
</dbReference>
<dbReference type="OrthoDB" id="108365at2759"/>
<evidence type="ECO:0000256" key="9">
    <source>
        <dbReference type="ARBA" id="ARBA00022777"/>
    </source>
</evidence>
<gene>
    <name evidence="17" type="ORF">MCOR_44984</name>
</gene>
<evidence type="ECO:0000313" key="17">
    <source>
        <dbReference type="EMBL" id="CAC5411949.1"/>
    </source>
</evidence>
<keyword evidence="18" id="KW-1185">Reference proteome</keyword>
<dbReference type="InterPro" id="IPR011037">
    <property type="entry name" value="Pyrv_Knase-like_insert_dom_sf"/>
</dbReference>
<feature type="domain" description="Pyruvate kinase barrel" evidence="15">
    <location>
        <begin position="163"/>
        <end position="424"/>
    </location>
</feature>
<dbReference type="UniPathway" id="UPA00109">
    <property type="reaction ID" value="UER00188"/>
</dbReference>
<dbReference type="Gene3D" id="2.40.33.10">
    <property type="entry name" value="PK beta-barrel domain-like"/>
    <property type="match status" value="1"/>
</dbReference>
<evidence type="ECO:0000256" key="10">
    <source>
        <dbReference type="ARBA" id="ARBA00022840"/>
    </source>
</evidence>
<dbReference type="InterPro" id="IPR015795">
    <property type="entry name" value="Pyrv_Knase_C"/>
</dbReference>
<dbReference type="PANTHER" id="PTHR11817">
    <property type="entry name" value="PYRUVATE KINASE"/>
    <property type="match status" value="1"/>
</dbReference>
<dbReference type="SUPFAM" id="SSF51621">
    <property type="entry name" value="Phosphoenolpyruvate/pyruvate domain"/>
    <property type="match status" value="1"/>
</dbReference>
<comment type="cofactor">
    <cofactor evidence="1">
        <name>Mg(2+)</name>
        <dbReference type="ChEBI" id="CHEBI:18420"/>
    </cofactor>
</comment>
<comment type="similarity">
    <text evidence="4 14">Belongs to the pyruvate kinase family.</text>
</comment>
<evidence type="ECO:0000256" key="11">
    <source>
        <dbReference type="ARBA" id="ARBA00022842"/>
    </source>
</evidence>
<comment type="catalytic activity">
    <reaction evidence="14">
        <text>pyruvate + ATP = phosphoenolpyruvate + ADP + H(+)</text>
        <dbReference type="Rhea" id="RHEA:18157"/>
        <dbReference type="ChEBI" id="CHEBI:15361"/>
        <dbReference type="ChEBI" id="CHEBI:15378"/>
        <dbReference type="ChEBI" id="CHEBI:30616"/>
        <dbReference type="ChEBI" id="CHEBI:58702"/>
        <dbReference type="ChEBI" id="CHEBI:456216"/>
        <dbReference type="EC" id="2.7.1.40"/>
    </reaction>
</comment>
<organism evidence="17 18">
    <name type="scientific">Mytilus coruscus</name>
    <name type="common">Sea mussel</name>
    <dbReference type="NCBI Taxonomy" id="42192"/>
    <lineage>
        <taxon>Eukaryota</taxon>
        <taxon>Metazoa</taxon>
        <taxon>Spiralia</taxon>
        <taxon>Lophotrochozoa</taxon>
        <taxon>Mollusca</taxon>
        <taxon>Bivalvia</taxon>
        <taxon>Autobranchia</taxon>
        <taxon>Pteriomorphia</taxon>
        <taxon>Mytilida</taxon>
        <taxon>Mytiloidea</taxon>
        <taxon>Mytilidae</taxon>
        <taxon>Mytilinae</taxon>
        <taxon>Mytilus</taxon>
    </lineage>
</organism>
<dbReference type="InterPro" id="IPR036918">
    <property type="entry name" value="Pyrv_Knase_C_sf"/>
</dbReference>
<evidence type="ECO:0000256" key="2">
    <source>
        <dbReference type="ARBA" id="ARBA00001958"/>
    </source>
</evidence>
<dbReference type="EMBL" id="CACVKT020007931">
    <property type="protein sequence ID" value="CAC5411949.1"/>
    <property type="molecule type" value="Genomic_DNA"/>
</dbReference>
<dbReference type="SUPFAM" id="SSF52935">
    <property type="entry name" value="PK C-terminal domain-like"/>
    <property type="match status" value="1"/>
</dbReference>
<dbReference type="Proteomes" id="UP000507470">
    <property type="component" value="Unassembled WGS sequence"/>
</dbReference>
<dbReference type="InterPro" id="IPR040442">
    <property type="entry name" value="Pyrv_kinase-like_dom_sf"/>
</dbReference>
<dbReference type="GO" id="GO:0016301">
    <property type="term" value="F:kinase activity"/>
    <property type="evidence" value="ECO:0007669"/>
    <property type="project" value="UniProtKB-KW"/>
</dbReference>
<evidence type="ECO:0000256" key="12">
    <source>
        <dbReference type="ARBA" id="ARBA00023152"/>
    </source>
</evidence>
<keyword evidence="8" id="KW-0547">Nucleotide-binding</keyword>
<evidence type="ECO:0000256" key="14">
    <source>
        <dbReference type="RuleBase" id="RU000504"/>
    </source>
</evidence>
<keyword evidence="12 14" id="KW-0324">Glycolysis</keyword>
<dbReference type="AlphaFoldDB" id="A0A6J8DV16"/>
<evidence type="ECO:0000256" key="7">
    <source>
        <dbReference type="ARBA" id="ARBA00022723"/>
    </source>
</evidence>
<keyword evidence="6 14" id="KW-0808">Transferase</keyword>
<keyword evidence="9 14" id="KW-0418">Kinase</keyword>
<dbReference type="InterPro" id="IPR015813">
    <property type="entry name" value="Pyrv/PenolPyrv_kinase-like_dom"/>
</dbReference>
<evidence type="ECO:0000256" key="6">
    <source>
        <dbReference type="ARBA" id="ARBA00022679"/>
    </source>
</evidence>
<dbReference type="Gene3D" id="3.20.20.60">
    <property type="entry name" value="Phosphoenolpyruvate-binding domains"/>
    <property type="match status" value="1"/>
</dbReference>